<dbReference type="Proteomes" id="UP000799444">
    <property type="component" value="Unassembled WGS sequence"/>
</dbReference>
<dbReference type="AlphaFoldDB" id="A0A9P4R6S8"/>
<comment type="caution">
    <text evidence="2">The sequence shown here is derived from an EMBL/GenBank/DDBJ whole genome shotgun (WGS) entry which is preliminary data.</text>
</comment>
<gene>
    <name evidence="2" type="ORF">EJ04DRAFT_521221</name>
</gene>
<protein>
    <submittedName>
        <fullName evidence="2">Uncharacterized protein</fullName>
    </submittedName>
</protein>
<keyword evidence="3" id="KW-1185">Reference proteome</keyword>
<name>A0A9P4R6S8_9PLEO</name>
<accession>A0A9P4R6S8</accession>
<reference evidence="2" key="1">
    <citation type="journal article" date="2020" name="Stud. Mycol.">
        <title>101 Dothideomycetes genomes: a test case for predicting lifestyles and emergence of pathogens.</title>
        <authorList>
            <person name="Haridas S."/>
            <person name="Albert R."/>
            <person name="Binder M."/>
            <person name="Bloem J."/>
            <person name="Labutti K."/>
            <person name="Salamov A."/>
            <person name="Andreopoulos B."/>
            <person name="Baker S."/>
            <person name="Barry K."/>
            <person name="Bills G."/>
            <person name="Bluhm B."/>
            <person name="Cannon C."/>
            <person name="Castanera R."/>
            <person name="Culley D."/>
            <person name="Daum C."/>
            <person name="Ezra D."/>
            <person name="Gonzalez J."/>
            <person name="Henrissat B."/>
            <person name="Kuo A."/>
            <person name="Liang C."/>
            <person name="Lipzen A."/>
            <person name="Lutzoni F."/>
            <person name="Magnuson J."/>
            <person name="Mondo S."/>
            <person name="Nolan M."/>
            <person name="Ohm R."/>
            <person name="Pangilinan J."/>
            <person name="Park H.-J."/>
            <person name="Ramirez L."/>
            <person name="Alfaro M."/>
            <person name="Sun H."/>
            <person name="Tritt A."/>
            <person name="Yoshinaga Y."/>
            <person name="Zwiers L.-H."/>
            <person name="Turgeon B."/>
            <person name="Goodwin S."/>
            <person name="Spatafora J."/>
            <person name="Crous P."/>
            <person name="Grigoriev I."/>
        </authorList>
    </citation>
    <scope>NUCLEOTIDE SEQUENCE</scope>
    <source>
        <strain evidence="2">CBS 125425</strain>
    </source>
</reference>
<feature type="region of interest" description="Disordered" evidence="1">
    <location>
        <begin position="1"/>
        <end position="20"/>
    </location>
</feature>
<feature type="compositionally biased region" description="Low complexity" evidence="1">
    <location>
        <begin position="1"/>
        <end position="13"/>
    </location>
</feature>
<evidence type="ECO:0000256" key="1">
    <source>
        <dbReference type="SAM" id="MobiDB-lite"/>
    </source>
</evidence>
<organism evidence="2 3">
    <name type="scientific">Polyplosphaeria fusca</name>
    <dbReference type="NCBI Taxonomy" id="682080"/>
    <lineage>
        <taxon>Eukaryota</taxon>
        <taxon>Fungi</taxon>
        <taxon>Dikarya</taxon>
        <taxon>Ascomycota</taxon>
        <taxon>Pezizomycotina</taxon>
        <taxon>Dothideomycetes</taxon>
        <taxon>Pleosporomycetidae</taxon>
        <taxon>Pleosporales</taxon>
        <taxon>Tetraplosphaeriaceae</taxon>
        <taxon>Polyplosphaeria</taxon>
    </lineage>
</organism>
<evidence type="ECO:0000313" key="2">
    <source>
        <dbReference type="EMBL" id="KAF2737481.1"/>
    </source>
</evidence>
<sequence length="217" mass="23513">MDEKAPLPSSPSAHPHPRPSPLPAFSTALKRITLSPTTLLLLPILLLASRLPQTALYIYRTRTAYYTHAPSFHSIATLASPNPDTSFLLNDAAAARAAGSIASDVLTVLLAGAHWGINMLVVVYDIDVREPFPETWRWLVFGSLGWSAVLDGWAGWGAVRAMGVEGCVVAWRKRKGGWVYECGVEAAVCGLPGVWPEQIDGERLEGACWEAVCDFTD</sequence>
<dbReference type="EMBL" id="ML996116">
    <property type="protein sequence ID" value="KAF2737481.1"/>
    <property type="molecule type" value="Genomic_DNA"/>
</dbReference>
<evidence type="ECO:0000313" key="3">
    <source>
        <dbReference type="Proteomes" id="UP000799444"/>
    </source>
</evidence>
<proteinExistence type="predicted"/>